<evidence type="ECO:0000256" key="1">
    <source>
        <dbReference type="SAM" id="MobiDB-lite"/>
    </source>
</evidence>
<proteinExistence type="predicted"/>
<comment type="caution">
    <text evidence="2">The sequence shown here is derived from an EMBL/GenBank/DDBJ whole genome shotgun (WGS) entry which is preliminary data.</text>
</comment>
<organism evidence="2 3">
    <name type="scientific">Archangium lansingense</name>
    <dbReference type="NCBI Taxonomy" id="2995310"/>
    <lineage>
        <taxon>Bacteria</taxon>
        <taxon>Pseudomonadati</taxon>
        <taxon>Myxococcota</taxon>
        <taxon>Myxococcia</taxon>
        <taxon>Myxococcales</taxon>
        <taxon>Cystobacterineae</taxon>
        <taxon>Archangiaceae</taxon>
        <taxon>Archangium</taxon>
    </lineage>
</organism>
<dbReference type="Proteomes" id="UP001207654">
    <property type="component" value="Unassembled WGS sequence"/>
</dbReference>
<dbReference type="RefSeq" id="WP_267538949.1">
    <property type="nucleotide sequence ID" value="NZ_JAPNKA010000001.1"/>
</dbReference>
<dbReference type="EMBL" id="JAPNKA010000001">
    <property type="protein sequence ID" value="MCY1080277.1"/>
    <property type="molecule type" value="Genomic_DNA"/>
</dbReference>
<reference evidence="2 3" key="1">
    <citation type="submission" date="2022-11" db="EMBL/GenBank/DDBJ databases">
        <title>Minimal conservation of predation-associated metabolite biosynthetic gene clusters underscores biosynthetic potential of Myxococcota including descriptions for ten novel species: Archangium lansinium sp. nov., Myxococcus landrumus sp. nov., Nannocystis bai.</title>
        <authorList>
            <person name="Ahearne A."/>
            <person name="Stevens C."/>
            <person name="Phillips K."/>
        </authorList>
    </citation>
    <scope>NUCLEOTIDE SEQUENCE [LARGE SCALE GENOMIC DNA]</scope>
    <source>
        <strain evidence="2 3">MIWBW</strain>
    </source>
</reference>
<gene>
    <name evidence="2" type="ORF">OV287_38080</name>
</gene>
<keyword evidence="3" id="KW-1185">Reference proteome</keyword>
<sequence>MNIRKATASVRVRYNRAREGRAMHSARQRGNQLGPYVLGPRFKSTGDMGRIYRAHNVVTGAPALVLQRTERQDDEEILADWTVRVTSSVSPAFVALEVESAPRAGDPADVPEELVFMLRDAEELANATINRPETMPHLRAARRPPSARHAVTPRPAAPTSRNWQRPSLAAGIVAAVAAALLHLGASNSGISGNMLAGAELAQGDWDAGWDASLEATGLVLTTTADDLPIVLARALPKKPFANQKRPPCKVKEKLEVELFGGCWVPHEVRAPCPDELYELGGKCYLPAAKPESSPTAISGRGIAFDRP</sequence>
<evidence type="ECO:0000313" key="2">
    <source>
        <dbReference type="EMBL" id="MCY1080277.1"/>
    </source>
</evidence>
<evidence type="ECO:0000313" key="3">
    <source>
        <dbReference type="Proteomes" id="UP001207654"/>
    </source>
</evidence>
<name>A0ABT4AF18_9BACT</name>
<feature type="region of interest" description="Disordered" evidence="1">
    <location>
        <begin position="141"/>
        <end position="163"/>
    </location>
</feature>
<accession>A0ABT4AF18</accession>
<protein>
    <submittedName>
        <fullName evidence="2">Uncharacterized protein</fullName>
    </submittedName>
</protein>